<accession>A0A511D181</accession>
<dbReference type="STRING" id="1123024.GCA_000423625_00326"/>
<dbReference type="AlphaFoldDB" id="A0A511D181"/>
<gene>
    <name evidence="1" type="ORF">PA7_11310</name>
</gene>
<evidence type="ECO:0008006" key="3">
    <source>
        <dbReference type="Google" id="ProtNLM"/>
    </source>
</evidence>
<reference evidence="1 2" key="1">
    <citation type="submission" date="2019-07" db="EMBL/GenBank/DDBJ databases">
        <title>Whole genome shotgun sequence of Pseudonocardia asaccharolytica NBRC 16224.</title>
        <authorList>
            <person name="Hosoyama A."/>
            <person name="Uohara A."/>
            <person name="Ohji S."/>
            <person name="Ichikawa N."/>
        </authorList>
    </citation>
    <scope>NUCLEOTIDE SEQUENCE [LARGE SCALE GENOMIC DNA]</scope>
    <source>
        <strain evidence="1 2">NBRC 16224</strain>
    </source>
</reference>
<evidence type="ECO:0000313" key="2">
    <source>
        <dbReference type="Proteomes" id="UP000321328"/>
    </source>
</evidence>
<protein>
    <recommendedName>
        <fullName evidence="3">HipA-like C-terminal domain-containing protein</fullName>
    </recommendedName>
</protein>
<sequence>MIRNFPIVDVSAWEVVNVEPIGRDRKLWLREPGAPKDSLSRERDWLYKPVVIPQHGHRQGEDWAEKIVSELGRLLGVPCAEVRLAVHDGEEGAISRNVISDGWSRVLGSELRGTVVPNYQEGRLNPRGRPKSEIPTLVATAHQALDLVGERDRRYWTGRLRDIEQDEIEDVVRSIPRLSEPTAKFIIGVLDIHRRRLLHDD</sequence>
<keyword evidence="2" id="KW-1185">Reference proteome</keyword>
<dbReference type="EMBL" id="BJVI01000007">
    <property type="protein sequence ID" value="GEL17294.1"/>
    <property type="molecule type" value="Genomic_DNA"/>
</dbReference>
<dbReference type="RefSeq" id="WP_147200954.1">
    <property type="nucleotide sequence ID" value="NZ_AUII01000001.1"/>
</dbReference>
<name>A0A511D181_9PSEU</name>
<evidence type="ECO:0000313" key="1">
    <source>
        <dbReference type="EMBL" id="GEL17294.1"/>
    </source>
</evidence>
<proteinExistence type="predicted"/>
<organism evidence="1 2">
    <name type="scientific">Pseudonocardia asaccharolytica DSM 44247 = NBRC 16224</name>
    <dbReference type="NCBI Taxonomy" id="1123024"/>
    <lineage>
        <taxon>Bacteria</taxon>
        <taxon>Bacillati</taxon>
        <taxon>Actinomycetota</taxon>
        <taxon>Actinomycetes</taxon>
        <taxon>Pseudonocardiales</taxon>
        <taxon>Pseudonocardiaceae</taxon>
        <taxon>Pseudonocardia</taxon>
    </lineage>
</organism>
<dbReference type="Proteomes" id="UP000321328">
    <property type="component" value="Unassembled WGS sequence"/>
</dbReference>
<dbReference type="OrthoDB" id="9812605at2"/>
<comment type="caution">
    <text evidence="1">The sequence shown here is derived from an EMBL/GenBank/DDBJ whole genome shotgun (WGS) entry which is preliminary data.</text>
</comment>